<dbReference type="AlphaFoldDB" id="A0A9E7ZNS0"/>
<sequence length="98" mass="11097">MGFFRQFVVYLIGTALLGALTAFLAKFFSVEKSTISTGMIGVGIGWGACWFWNAWRERPQGMAKRNPAIDRKAPLEETSDKIRRFDSKSQSFVQKDEV</sequence>
<keyword evidence="1" id="KW-0472">Membrane</keyword>
<evidence type="ECO:0000256" key="1">
    <source>
        <dbReference type="SAM" id="Phobius"/>
    </source>
</evidence>
<name>A0A9E7ZNS0_9HYPH</name>
<evidence type="ECO:0000313" key="2">
    <source>
        <dbReference type="EMBL" id="UZF87439.1"/>
    </source>
</evidence>
<dbReference type="EMBL" id="CP102774">
    <property type="protein sequence ID" value="UZF87439.1"/>
    <property type="molecule type" value="Genomic_DNA"/>
</dbReference>
<gene>
    <name evidence="2" type="ORF">NWE54_01190</name>
</gene>
<feature type="transmembrane region" description="Helical" evidence="1">
    <location>
        <begin position="7"/>
        <end position="28"/>
    </location>
</feature>
<keyword evidence="1" id="KW-0812">Transmembrane</keyword>
<organism evidence="2">
    <name type="scientific">Bosea sp. NBC_00436</name>
    <dbReference type="NCBI Taxonomy" id="2969620"/>
    <lineage>
        <taxon>Bacteria</taxon>
        <taxon>Pseudomonadati</taxon>
        <taxon>Pseudomonadota</taxon>
        <taxon>Alphaproteobacteria</taxon>
        <taxon>Hyphomicrobiales</taxon>
        <taxon>Boseaceae</taxon>
        <taxon>Bosea</taxon>
    </lineage>
</organism>
<feature type="transmembrane region" description="Helical" evidence="1">
    <location>
        <begin position="34"/>
        <end position="55"/>
    </location>
</feature>
<keyword evidence="1" id="KW-1133">Transmembrane helix</keyword>
<accession>A0A9E7ZNS0</accession>
<reference evidence="2" key="1">
    <citation type="submission" date="2022-08" db="EMBL/GenBank/DDBJ databases">
        <title>Complete Genome Sequences of 2 Bosea sp. soil isolates.</title>
        <authorList>
            <person name="Alvarez Arevalo M."/>
            <person name="Sterndorff E.B."/>
            <person name="Faurdal D."/>
            <person name="Joergensen T.S."/>
            <person name="Weber T."/>
        </authorList>
    </citation>
    <scope>NUCLEOTIDE SEQUENCE</scope>
    <source>
        <strain evidence="2">NBC_00436</strain>
    </source>
</reference>
<proteinExistence type="predicted"/>
<protein>
    <submittedName>
        <fullName evidence="2">Uncharacterized protein</fullName>
    </submittedName>
</protein>